<dbReference type="InterPro" id="IPR029039">
    <property type="entry name" value="Flavoprotein-like_sf"/>
</dbReference>
<evidence type="ECO:0000256" key="5">
    <source>
        <dbReference type="ARBA" id="ARBA00048542"/>
    </source>
</evidence>
<keyword evidence="3 6" id="KW-0560">Oxidoreductase</keyword>
<dbReference type="OrthoDB" id="9787136at2"/>
<dbReference type="SUPFAM" id="SSF52218">
    <property type="entry name" value="Flavoproteins"/>
    <property type="match status" value="1"/>
</dbReference>
<comment type="similarity">
    <text evidence="6">Belongs to the azoreductase type 1 family.</text>
</comment>
<comment type="subunit">
    <text evidence="6">Homodimer.</text>
</comment>
<dbReference type="InterPro" id="IPR003680">
    <property type="entry name" value="Flavodoxin_fold"/>
</dbReference>
<keyword evidence="1 6" id="KW-0285">Flavoprotein</keyword>
<organism evidence="8 9">
    <name type="scientific">Yoonia sediminilitoris</name>
    <dbReference type="NCBI Taxonomy" id="1286148"/>
    <lineage>
        <taxon>Bacteria</taxon>
        <taxon>Pseudomonadati</taxon>
        <taxon>Pseudomonadota</taxon>
        <taxon>Alphaproteobacteria</taxon>
        <taxon>Rhodobacterales</taxon>
        <taxon>Paracoccaceae</taxon>
        <taxon>Yoonia</taxon>
    </lineage>
</organism>
<dbReference type="GO" id="GO:0009055">
    <property type="term" value="F:electron transfer activity"/>
    <property type="evidence" value="ECO:0007669"/>
    <property type="project" value="UniProtKB-UniRule"/>
</dbReference>
<evidence type="ECO:0000313" key="8">
    <source>
        <dbReference type="EMBL" id="PUB13604.1"/>
    </source>
</evidence>
<feature type="domain" description="Flavodoxin-like fold" evidence="7">
    <location>
        <begin position="3"/>
        <end position="189"/>
    </location>
</feature>
<comment type="catalytic activity">
    <reaction evidence="6">
        <text>2 a quinone + NADH + H(+) = 2 a 1,4-benzosemiquinone + NAD(+)</text>
        <dbReference type="Rhea" id="RHEA:65952"/>
        <dbReference type="ChEBI" id="CHEBI:15378"/>
        <dbReference type="ChEBI" id="CHEBI:57540"/>
        <dbReference type="ChEBI" id="CHEBI:57945"/>
        <dbReference type="ChEBI" id="CHEBI:132124"/>
        <dbReference type="ChEBI" id="CHEBI:134225"/>
    </reaction>
</comment>
<evidence type="ECO:0000256" key="3">
    <source>
        <dbReference type="ARBA" id="ARBA00023002"/>
    </source>
</evidence>
<protein>
    <recommendedName>
        <fullName evidence="6">FMN dependent NADH:quinone oxidoreductase</fullName>
        <ecNumber evidence="6">1.6.5.-</ecNumber>
    </recommendedName>
    <alternativeName>
        <fullName evidence="6">Azo-dye reductase</fullName>
    </alternativeName>
    <alternativeName>
        <fullName evidence="6">FMN-dependent NADH-azo compound oxidoreductase</fullName>
    </alternativeName>
    <alternativeName>
        <fullName evidence="6">FMN-dependent NADH-azoreductase</fullName>
        <ecNumber evidence="6">1.7.1.17</ecNumber>
    </alternativeName>
</protein>
<keyword evidence="9" id="KW-1185">Reference proteome</keyword>
<accession>A0A2T6KEP8</accession>
<dbReference type="GO" id="GO:0016655">
    <property type="term" value="F:oxidoreductase activity, acting on NAD(P)H, quinone or similar compound as acceptor"/>
    <property type="evidence" value="ECO:0007669"/>
    <property type="project" value="InterPro"/>
</dbReference>
<keyword evidence="4 6" id="KW-0520">NAD</keyword>
<gene>
    <name evidence="6" type="primary">azoR</name>
    <name evidence="8" type="ORF">C8N45_10764</name>
</gene>
<comment type="cofactor">
    <cofactor evidence="6">
        <name>FMN</name>
        <dbReference type="ChEBI" id="CHEBI:58210"/>
    </cofactor>
    <text evidence="6">Binds 1 FMN per subunit.</text>
</comment>
<proteinExistence type="inferred from homology"/>
<comment type="function">
    <text evidence="6">Also exhibits azoreductase activity. Catalyzes the reductive cleavage of the azo bond in aromatic azo compounds to the corresponding amines.</text>
</comment>
<feature type="binding site" evidence="6">
    <location>
        <position position="10"/>
    </location>
    <ligand>
        <name>FMN</name>
        <dbReference type="ChEBI" id="CHEBI:58210"/>
    </ligand>
</feature>
<comment type="caution">
    <text evidence="8">The sequence shown here is derived from an EMBL/GenBank/DDBJ whole genome shotgun (WGS) entry which is preliminary data.</text>
</comment>
<evidence type="ECO:0000313" key="9">
    <source>
        <dbReference type="Proteomes" id="UP000244523"/>
    </source>
</evidence>
<dbReference type="GO" id="GO:0010181">
    <property type="term" value="F:FMN binding"/>
    <property type="evidence" value="ECO:0007669"/>
    <property type="project" value="UniProtKB-UniRule"/>
</dbReference>
<comment type="caution">
    <text evidence="6">Lacks conserved residue(s) required for the propagation of feature annotation.</text>
</comment>
<evidence type="ECO:0000256" key="6">
    <source>
        <dbReference type="HAMAP-Rule" id="MF_01216"/>
    </source>
</evidence>
<dbReference type="HAMAP" id="MF_01216">
    <property type="entry name" value="Azoreductase_type1"/>
    <property type="match status" value="1"/>
</dbReference>
<dbReference type="GO" id="GO:0016652">
    <property type="term" value="F:oxidoreductase activity, acting on NAD(P)H as acceptor"/>
    <property type="evidence" value="ECO:0007669"/>
    <property type="project" value="UniProtKB-UniRule"/>
</dbReference>
<reference evidence="8 9" key="1">
    <citation type="submission" date="2018-04" db="EMBL/GenBank/DDBJ databases">
        <title>Genomic Encyclopedia of Archaeal and Bacterial Type Strains, Phase II (KMG-II): from individual species to whole genera.</title>
        <authorList>
            <person name="Goeker M."/>
        </authorList>
    </citation>
    <scope>NUCLEOTIDE SEQUENCE [LARGE SCALE GENOMIC DNA]</scope>
    <source>
        <strain evidence="8 9">DSM 29955</strain>
    </source>
</reference>
<dbReference type="InterPro" id="IPR050104">
    <property type="entry name" value="FMN-dep_NADH:Q_OxRdtase_AzoR1"/>
</dbReference>
<dbReference type="AlphaFoldDB" id="A0A2T6KEP8"/>
<comment type="catalytic activity">
    <reaction evidence="5">
        <text>N,N-dimethyl-1,4-phenylenediamine + anthranilate + 2 NAD(+) = 2-(4-dimethylaminophenyl)diazenylbenzoate + 2 NADH + 2 H(+)</text>
        <dbReference type="Rhea" id="RHEA:55872"/>
        <dbReference type="ChEBI" id="CHEBI:15378"/>
        <dbReference type="ChEBI" id="CHEBI:15783"/>
        <dbReference type="ChEBI" id="CHEBI:16567"/>
        <dbReference type="ChEBI" id="CHEBI:57540"/>
        <dbReference type="ChEBI" id="CHEBI:57945"/>
        <dbReference type="ChEBI" id="CHEBI:71579"/>
        <dbReference type="EC" id="1.7.1.17"/>
    </reaction>
    <physiologicalReaction direction="right-to-left" evidence="5">
        <dbReference type="Rhea" id="RHEA:55874"/>
    </physiologicalReaction>
</comment>
<dbReference type="PANTHER" id="PTHR43741">
    <property type="entry name" value="FMN-DEPENDENT NADH-AZOREDUCTASE 1"/>
    <property type="match status" value="1"/>
</dbReference>
<dbReference type="Gene3D" id="3.40.50.360">
    <property type="match status" value="1"/>
</dbReference>
<evidence type="ECO:0000256" key="2">
    <source>
        <dbReference type="ARBA" id="ARBA00022643"/>
    </source>
</evidence>
<evidence type="ECO:0000256" key="1">
    <source>
        <dbReference type="ARBA" id="ARBA00022630"/>
    </source>
</evidence>
<comment type="function">
    <text evidence="6">Quinone reductase that provides resistance to thiol-specific stress caused by electrophilic quinones.</text>
</comment>
<evidence type="ECO:0000259" key="7">
    <source>
        <dbReference type="Pfam" id="PF02525"/>
    </source>
</evidence>
<dbReference type="Pfam" id="PF02525">
    <property type="entry name" value="Flavodoxin_2"/>
    <property type="match status" value="1"/>
</dbReference>
<dbReference type="InterPro" id="IPR023048">
    <property type="entry name" value="NADH:quinone_OxRdtase_FMN_depd"/>
</dbReference>
<name>A0A2T6KEP8_9RHOB</name>
<keyword evidence="2 6" id="KW-0288">FMN</keyword>
<evidence type="ECO:0000256" key="4">
    <source>
        <dbReference type="ARBA" id="ARBA00023027"/>
    </source>
</evidence>
<dbReference type="EC" id="1.7.1.17" evidence="6"/>
<sequence length="199" mass="21478">MRKVLRVDASARRDGSVTRDLADRVIAKLGSSEVITRDLLDGVPFIDETWVGANFTPESDRTLQQIEVLAYSDQLIREVMDSDTLVIGVPIYNFAVPAALKAWVDLVARVGVTFAYTETGPVGLLKNKRAVIIVASGGVASGSEDDYAVNYMRHFLAFLGIVDVEVVAADQLMLDAETSLRGAHEAIENLAASHTSAIS</sequence>
<dbReference type="RefSeq" id="WP_108386840.1">
    <property type="nucleotide sequence ID" value="NZ_QBUD01000007.1"/>
</dbReference>
<dbReference type="EMBL" id="QBUD01000007">
    <property type="protein sequence ID" value="PUB13604.1"/>
    <property type="molecule type" value="Genomic_DNA"/>
</dbReference>
<dbReference type="EC" id="1.6.5.-" evidence="6"/>
<dbReference type="PANTHER" id="PTHR43741:SF2">
    <property type="entry name" value="FMN-DEPENDENT NADH:QUINONE OXIDOREDUCTASE"/>
    <property type="match status" value="1"/>
</dbReference>
<dbReference type="Proteomes" id="UP000244523">
    <property type="component" value="Unassembled WGS sequence"/>
</dbReference>